<reference evidence="4 5" key="1">
    <citation type="submission" date="2018-06" db="EMBL/GenBank/DDBJ databases">
        <title>Phytoactinopolyspora halophila sp. nov., a novel halophilic actinomycete isolated from a saline soil in China.</title>
        <authorList>
            <person name="Tang S.-K."/>
        </authorList>
    </citation>
    <scope>NUCLEOTIDE SEQUENCE [LARGE SCALE GENOMIC DNA]</scope>
    <source>
        <strain evidence="4 5">YIM 96934</strain>
    </source>
</reference>
<name>A0A329QRR2_9ACTN</name>
<dbReference type="GO" id="GO:0033922">
    <property type="term" value="F:peptidoglycan beta-N-acetylmuramidase activity"/>
    <property type="evidence" value="ECO:0007669"/>
    <property type="project" value="InterPro"/>
</dbReference>
<dbReference type="InterPro" id="IPR048502">
    <property type="entry name" value="NamZ_N"/>
</dbReference>
<organism evidence="4 5">
    <name type="scientific">Phytoactinopolyspora halophila</name>
    <dbReference type="NCBI Taxonomy" id="1981511"/>
    <lineage>
        <taxon>Bacteria</taxon>
        <taxon>Bacillati</taxon>
        <taxon>Actinomycetota</taxon>
        <taxon>Actinomycetes</taxon>
        <taxon>Jiangellales</taxon>
        <taxon>Jiangellaceae</taxon>
        <taxon>Phytoactinopolyspora</taxon>
    </lineage>
</organism>
<dbReference type="Gene3D" id="3.40.50.12170">
    <property type="entry name" value="Uncharacterised protein PF07075, DUF1343"/>
    <property type="match status" value="1"/>
</dbReference>
<dbReference type="PANTHER" id="PTHR42915:SF1">
    <property type="entry name" value="PEPTIDOGLYCAN BETA-N-ACETYLMURAMIDASE NAMZ"/>
    <property type="match status" value="1"/>
</dbReference>
<sequence>MSTGIWSYPSIGSCSRSLISRLRNGADFPSPYPVRSELTCKRQEGLASPVHPPSAHALDTSEDPYVNERTRIGVERLSDVPSLTDGERLGLITNYTGALPDLGRNIEALLASGVPLTALFGPEHGLHGTAQAGASETGARDPESGLPLYDTYQRSGRDLDELVASSGVDCLLFDIQDIGTRFYTYVWTMYDLMVTAARLDLRFVVLDRPNPITGRNPEGPFLDAAYSSFVGRHSIPIRHGLTAGELARYLNRTAVPDDAGRPADLDVVTMSGWQRSMHIDDTGLPWVMPSVNIPTPDTALVYPGTGLFEGTNLSEGRGTTRPFELIGAPYVDGRWAGALNERELPGARFRDVRFTPTFHKHAHELVRGVQVYITDRFQFRPVHTAVVMLHTLAQLYPGDFGWREPTAGGSRAYFIDLLWGSGTLRATIDAGDDPEQTELAGSPRPASPAAWAGDDVLLYHE</sequence>
<feature type="domain" description="Peptidoglycan beta-N-acetylmuramidase NamZ N-terminal" evidence="2">
    <location>
        <begin position="90"/>
        <end position="296"/>
    </location>
</feature>
<dbReference type="Proteomes" id="UP000250462">
    <property type="component" value="Unassembled WGS sequence"/>
</dbReference>
<evidence type="ECO:0000256" key="1">
    <source>
        <dbReference type="SAM" id="MobiDB-lite"/>
    </source>
</evidence>
<dbReference type="OrthoDB" id="9801061at2"/>
<dbReference type="InterPro" id="IPR008302">
    <property type="entry name" value="NamZ"/>
</dbReference>
<dbReference type="Pfam" id="PF20732">
    <property type="entry name" value="NamZ_C"/>
    <property type="match status" value="1"/>
</dbReference>
<dbReference type="Pfam" id="PF07075">
    <property type="entry name" value="NamZ_N"/>
    <property type="match status" value="1"/>
</dbReference>
<gene>
    <name evidence="4" type="ORF">DPM12_11595</name>
</gene>
<feature type="region of interest" description="Disordered" evidence="1">
    <location>
        <begin position="432"/>
        <end position="453"/>
    </location>
</feature>
<dbReference type="PIRSF" id="PIRSF016719">
    <property type="entry name" value="UCP016719"/>
    <property type="match status" value="1"/>
</dbReference>
<dbReference type="Gene3D" id="3.90.1150.140">
    <property type="match status" value="1"/>
</dbReference>
<accession>A0A329QRR2</accession>
<evidence type="ECO:0000259" key="2">
    <source>
        <dbReference type="Pfam" id="PF07075"/>
    </source>
</evidence>
<protein>
    <submittedName>
        <fullName evidence="4">DUF1343 domain-containing protein</fullName>
    </submittedName>
</protein>
<dbReference type="InterPro" id="IPR048503">
    <property type="entry name" value="NamZ_C"/>
</dbReference>
<evidence type="ECO:0000313" key="5">
    <source>
        <dbReference type="Proteomes" id="UP000250462"/>
    </source>
</evidence>
<feature type="domain" description="Peptidoglycan beta-N-acetylmuramidase NamZ C-terminal" evidence="3">
    <location>
        <begin position="300"/>
        <end position="437"/>
    </location>
</feature>
<feature type="region of interest" description="Disordered" evidence="1">
    <location>
        <begin position="43"/>
        <end position="63"/>
    </location>
</feature>
<dbReference type="AlphaFoldDB" id="A0A329QRR2"/>
<comment type="caution">
    <text evidence="4">The sequence shown here is derived from an EMBL/GenBank/DDBJ whole genome shotgun (WGS) entry which is preliminary data.</text>
</comment>
<evidence type="ECO:0000259" key="3">
    <source>
        <dbReference type="Pfam" id="PF20732"/>
    </source>
</evidence>
<dbReference type="PANTHER" id="PTHR42915">
    <property type="entry name" value="HYPOTHETICAL 460 KDA PROTEIN IN FEUA-SIGW INTERGENIC REGION [PRECURSOR]"/>
    <property type="match status" value="1"/>
</dbReference>
<keyword evidence="5" id="KW-1185">Reference proteome</keyword>
<evidence type="ECO:0000313" key="4">
    <source>
        <dbReference type="EMBL" id="RAW14062.1"/>
    </source>
</evidence>
<dbReference type="EMBL" id="QMIG01000010">
    <property type="protein sequence ID" value="RAW14062.1"/>
    <property type="molecule type" value="Genomic_DNA"/>
</dbReference>
<proteinExistence type="predicted"/>